<evidence type="ECO:0000313" key="2">
    <source>
        <dbReference type="Proteomes" id="UP000784294"/>
    </source>
</evidence>
<dbReference type="EMBL" id="CAAALY010072795">
    <property type="protein sequence ID" value="VEL25285.1"/>
    <property type="molecule type" value="Genomic_DNA"/>
</dbReference>
<proteinExistence type="predicted"/>
<gene>
    <name evidence="1" type="ORF">PXEA_LOCUS18725</name>
</gene>
<dbReference type="Proteomes" id="UP000784294">
    <property type="component" value="Unassembled WGS sequence"/>
</dbReference>
<keyword evidence="2" id="KW-1185">Reference proteome</keyword>
<name>A0A3S5APH8_9PLAT</name>
<sequence length="127" mass="14069">MLEHTLDDSKRENVILKEENAKLASSIGLRGTLTGLSASVNSERNPNSMSPQAALARAERAEQALADAYRQIKQLQVAAKEVDYSSRDPNKRIGQPSLDELAYVSRELELLDPFSSILGELFMIRLP</sequence>
<protein>
    <submittedName>
        <fullName evidence="1">Uncharacterized protein</fullName>
    </submittedName>
</protein>
<reference evidence="1" key="1">
    <citation type="submission" date="2018-11" db="EMBL/GenBank/DDBJ databases">
        <authorList>
            <consortium name="Pathogen Informatics"/>
        </authorList>
    </citation>
    <scope>NUCLEOTIDE SEQUENCE</scope>
</reference>
<organism evidence="1 2">
    <name type="scientific">Protopolystoma xenopodis</name>
    <dbReference type="NCBI Taxonomy" id="117903"/>
    <lineage>
        <taxon>Eukaryota</taxon>
        <taxon>Metazoa</taxon>
        <taxon>Spiralia</taxon>
        <taxon>Lophotrochozoa</taxon>
        <taxon>Platyhelminthes</taxon>
        <taxon>Monogenea</taxon>
        <taxon>Polyopisthocotylea</taxon>
        <taxon>Polystomatidea</taxon>
        <taxon>Polystomatidae</taxon>
        <taxon>Protopolystoma</taxon>
    </lineage>
</organism>
<comment type="caution">
    <text evidence="1">The sequence shown here is derived from an EMBL/GenBank/DDBJ whole genome shotgun (WGS) entry which is preliminary data.</text>
</comment>
<accession>A0A3S5APH8</accession>
<dbReference type="AlphaFoldDB" id="A0A3S5APH8"/>
<evidence type="ECO:0000313" key="1">
    <source>
        <dbReference type="EMBL" id="VEL25285.1"/>
    </source>
</evidence>